<gene>
    <name evidence="2" type="ORF">MGN01_29370</name>
</gene>
<evidence type="ECO:0000256" key="1">
    <source>
        <dbReference type="SAM" id="SignalP"/>
    </source>
</evidence>
<evidence type="ECO:0000313" key="3">
    <source>
        <dbReference type="Proteomes" id="UP000321750"/>
    </source>
</evidence>
<keyword evidence="1" id="KW-0732">Signal</keyword>
<feature type="chain" id="PRO_5021963825" description="Pentapeptide MXKDX repeat protein" evidence="1">
    <location>
        <begin position="34"/>
        <end position="84"/>
    </location>
</feature>
<protein>
    <recommendedName>
        <fullName evidence="4">Pentapeptide MXKDX repeat protein</fullName>
    </recommendedName>
</protein>
<dbReference type="Proteomes" id="UP000321750">
    <property type="component" value="Unassembled WGS sequence"/>
</dbReference>
<evidence type="ECO:0000313" key="2">
    <source>
        <dbReference type="EMBL" id="GEP11092.1"/>
    </source>
</evidence>
<accession>A0A512JMF9</accession>
<dbReference type="AlphaFoldDB" id="A0A512JMF9"/>
<organism evidence="2 3">
    <name type="scientific">Methylobacterium gnaphalii</name>
    <dbReference type="NCBI Taxonomy" id="1010610"/>
    <lineage>
        <taxon>Bacteria</taxon>
        <taxon>Pseudomonadati</taxon>
        <taxon>Pseudomonadota</taxon>
        <taxon>Alphaproteobacteria</taxon>
        <taxon>Hyphomicrobiales</taxon>
        <taxon>Methylobacteriaceae</taxon>
        <taxon>Methylobacterium</taxon>
    </lineage>
</organism>
<dbReference type="EMBL" id="BJZV01000015">
    <property type="protein sequence ID" value="GEP11092.1"/>
    <property type="molecule type" value="Genomic_DNA"/>
</dbReference>
<proteinExistence type="predicted"/>
<name>A0A512JMF9_9HYPH</name>
<keyword evidence="3" id="KW-1185">Reference proteome</keyword>
<evidence type="ECO:0008006" key="4">
    <source>
        <dbReference type="Google" id="ProtNLM"/>
    </source>
</evidence>
<comment type="caution">
    <text evidence="2">The sequence shown here is derived from an EMBL/GenBank/DDBJ whole genome shotgun (WGS) entry which is preliminary data.</text>
</comment>
<reference evidence="2 3" key="1">
    <citation type="submission" date="2019-07" db="EMBL/GenBank/DDBJ databases">
        <title>Whole genome shotgun sequence of Methylobacterium gnaphalii NBRC 107716.</title>
        <authorList>
            <person name="Hosoyama A."/>
            <person name="Uohara A."/>
            <person name="Ohji S."/>
            <person name="Ichikawa N."/>
        </authorList>
    </citation>
    <scope>NUCLEOTIDE SEQUENCE [LARGE SCALE GENOMIC DNA]</scope>
    <source>
        <strain evidence="2 3">NBRC 107716</strain>
    </source>
</reference>
<feature type="signal peptide" evidence="1">
    <location>
        <begin position="1"/>
        <end position="33"/>
    </location>
</feature>
<sequence length="84" mass="9432">MQEGTIIMRMKTLVLTTATLLGALTLGLGSASAATPAGLQATGAPTAYTAMMSNKKMMMMKKKRMMRHHRMMHHRKMMMKKRMM</sequence>